<dbReference type="AlphaFoldDB" id="A0A4R0MWV8"/>
<gene>
    <name evidence="1" type="ORF">EZ428_08140</name>
</gene>
<organism evidence="1 2">
    <name type="scientific">Pedobacter frigiditerrae</name>
    <dbReference type="NCBI Taxonomy" id="2530452"/>
    <lineage>
        <taxon>Bacteria</taxon>
        <taxon>Pseudomonadati</taxon>
        <taxon>Bacteroidota</taxon>
        <taxon>Sphingobacteriia</taxon>
        <taxon>Sphingobacteriales</taxon>
        <taxon>Sphingobacteriaceae</taxon>
        <taxon>Pedobacter</taxon>
    </lineage>
</organism>
<evidence type="ECO:0000313" key="1">
    <source>
        <dbReference type="EMBL" id="TCC91718.1"/>
    </source>
</evidence>
<keyword evidence="2" id="KW-1185">Reference proteome</keyword>
<proteinExistence type="predicted"/>
<sequence length="60" mass="6777">MRIHVGLTLKEPRNLIKTYFAQTNPAISANFDPAKHTQRPIPQYFLDAITNAAEFGNNGY</sequence>
<dbReference type="OrthoDB" id="5694214at2"/>
<name>A0A4R0MWV8_9SPHI</name>
<evidence type="ECO:0000313" key="2">
    <source>
        <dbReference type="Proteomes" id="UP000292884"/>
    </source>
</evidence>
<reference evidence="1 2" key="1">
    <citation type="submission" date="2019-02" db="EMBL/GenBank/DDBJ databases">
        <title>Pedobacter sp. RP-1-13 sp. nov., isolated from Arctic soil.</title>
        <authorList>
            <person name="Dahal R.H."/>
        </authorList>
    </citation>
    <scope>NUCLEOTIDE SEQUENCE [LARGE SCALE GENOMIC DNA]</scope>
    <source>
        <strain evidence="1 2">RP-1-13</strain>
    </source>
</reference>
<dbReference type="Proteomes" id="UP000292884">
    <property type="component" value="Unassembled WGS sequence"/>
</dbReference>
<comment type="caution">
    <text evidence="1">The sequence shown here is derived from an EMBL/GenBank/DDBJ whole genome shotgun (WGS) entry which is preliminary data.</text>
</comment>
<dbReference type="RefSeq" id="WP_131552658.1">
    <property type="nucleotide sequence ID" value="NZ_SJSK01000002.1"/>
</dbReference>
<protein>
    <submittedName>
        <fullName evidence="1">Uncharacterized protein</fullName>
    </submittedName>
</protein>
<accession>A0A4R0MWV8</accession>
<dbReference type="EMBL" id="SJSK01000002">
    <property type="protein sequence ID" value="TCC91718.1"/>
    <property type="molecule type" value="Genomic_DNA"/>
</dbReference>